<comment type="similarity">
    <text evidence="1">Belongs to the leucine-binding protein family.</text>
</comment>
<organism evidence="5 6">
    <name type="scientific">Candidatus Planktophila vernalis</name>
    <dbReference type="NCBI Taxonomy" id="1884907"/>
    <lineage>
        <taxon>Bacteria</taxon>
        <taxon>Bacillati</taxon>
        <taxon>Actinomycetota</taxon>
        <taxon>Actinomycetes</taxon>
        <taxon>Candidatus Nanopelagicales</taxon>
        <taxon>Candidatus Nanopelagicaceae</taxon>
        <taxon>Candidatus Planktophila</taxon>
    </lineage>
</organism>
<keyword evidence="2 3" id="KW-0732">Signal</keyword>
<evidence type="ECO:0000256" key="2">
    <source>
        <dbReference type="ARBA" id="ARBA00022729"/>
    </source>
</evidence>
<evidence type="ECO:0000256" key="1">
    <source>
        <dbReference type="ARBA" id="ARBA00010062"/>
    </source>
</evidence>
<feature type="chain" id="PRO_5013055115" evidence="3">
    <location>
        <begin position="32"/>
        <end position="431"/>
    </location>
</feature>
<dbReference type="OrthoDB" id="26870at2"/>
<evidence type="ECO:0000256" key="3">
    <source>
        <dbReference type="SAM" id="SignalP"/>
    </source>
</evidence>
<dbReference type="PANTHER" id="PTHR47235">
    <property type="entry name" value="BLR6548 PROTEIN"/>
    <property type="match status" value="1"/>
</dbReference>
<gene>
    <name evidence="5" type="ORF">A7sIIA15_01235</name>
</gene>
<reference evidence="5 6" key="1">
    <citation type="submission" date="2016-07" db="EMBL/GenBank/DDBJ databases">
        <title>High microdiversification within the ubiquitous acI lineage of Actinobacteria.</title>
        <authorList>
            <person name="Neuenschwander S.M."/>
            <person name="Salcher M."/>
            <person name="Ghai R."/>
            <person name="Pernthaler J."/>
        </authorList>
    </citation>
    <scope>NUCLEOTIDE SEQUENCE [LARGE SCALE GENOMIC DNA]</scope>
    <source>
        <strain evidence="5">MMS-IIA-15</strain>
    </source>
</reference>
<protein>
    <submittedName>
        <fullName evidence="5">ABC-type branched-chain amino acid transport systems, periplasmic component</fullName>
    </submittedName>
</protein>
<feature type="domain" description="Leucine-binding protein" evidence="4">
    <location>
        <begin position="39"/>
        <end position="391"/>
    </location>
</feature>
<dbReference type="RefSeq" id="WP_095685424.1">
    <property type="nucleotide sequence ID" value="NZ_CP016776.1"/>
</dbReference>
<proteinExistence type="inferred from homology"/>
<dbReference type="EMBL" id="CP016776">
    <property type="protein sequence ID" value="ASY19532.1"/>
    <property type="molecule type" value="Genomic_DNA"/>
</dbReference>
<evidence type="ECO:0000313" key="6">
    <source>
        <dbReference type="Proteomes" id="UP000217186"/>
    </source>
</evidence>
<accession>A0A249KRU7</accession>
<name>A0A249KRU7_9ACTN</name>
<dbReference type="CDD" id="cd06343">
    <property type="entry name" value="PBP1_ABC_ligand_binding-like"/>
    <property type="match status" value="1"/>
</dbReference>
<evidence type="ECO:0000313" key="5">
    <source>
        <dbReference type="EMBL" id="ASY19532.1"/>
    </source>
</evidence>
<dbReference type="Proteomes" id="UP000217186">
    <property type="component" value="Chromosome"/>
</dbReference>
<dbReference type="InterPro" id="IPR028082">
    <property type="entry name" value="Peripla_BP_I"/>
</dbReference>
<dbReference type="AlphaFoldDB" id="A0A249KRU7"/>
<dbReference type="Gene3D" id="3.40.50.2300">
    <property type="match status" value="2"/>
</dbReference>
<sequence length="431" mass="45115">MIRKTRAKGTWLAATVLAVGSLFATALPAHAETGVSSSEIKLGITLPLTGAASPGYNKIGNAMNAYFKYVNDNGGVYGRKITLIQKNDEYSPQLSIAKTNELILKDKVFALVGPLGTANYTSVHKSVGIAKRGVPSLFLNTGFSGFANKKTYPTSFMVLPSYAMEAKIIAKFLKENHAGKKLGIVYQNDEFGIDGMGAFKAAGTKFDVSVAYTSGTQSAATAQTWVSQLAAGGAQVVVFFGVTSATAPLLAVAAAAKYAPQWILGSVGADPLTLRALGVPLAVLNGAQTPAGNPSPNDTSDEYVKQFQEVNTKYNTGTAFDDYVLQGMNIALMTVQGLRAAGSSPTRKKLISAMEAKGSTFASVAYSPLGFSKTSNVGHTGYYMAVMDANGDRKPFGGKVTLYTTDSGSGPVVVSTFKRPAMPARGLPSNS</sequence>
<feature type="signal peptide" evidence="3">
    <location>
        <begin position="1"/>
        <end position="31"/>
    </location>
</feature>
<dbReference type="PANTHER" id="PTHR47235:SF1">
    <property type="entry name" value="BLR6548 PROTEIN"/>
    <property type="match status" value="1"/>
</dbReference>
<keyword evidence="6" id="KW-1185">Reference proteome</keyword>
<evidence type="ECO:0000259" key="4">
    <source>
        <dbReference type="Pfam" id="PF13458"/>
    </source>
</evidence>
<dbReference type="KEGG" id="pvn:A7sIIA15_01235"/>
<dbReference type="SUPFAM" id="SSF53822">
    <property type="entry name" value="Periplasmic binding protein-like I"/>
    <property type="match status" value="1"/>
</dbReference>
<dbReference type="InterPro" id="IPR028081">
    <property type="entry name" value="Leu-bd"/>
</dbReference>
<dbReference type="Pfam" id="PF13458">
    <property type="entry name" value="Peripla_BP_6"/>
    <property type="match status" value="1"/>
</dbReference>